<dbReference type="InterPro" id="IPR003660">
    <property type="entry name" value="HAMP_dom"/>
</dbReference>
<reference evidence="10 11" key="1">
    <citation type="submission" date="2021-05" db="EMBL/GenBank/DDBJ databases">
        <title>Complete genome of Nocardioides aquaticus KCTC 9944T isolated from meromictic and hypersaline Ekho Lake, Antarctica.</title>
        <authorList>
            <person name="Hwang K."/>
            <person name="Kim K.M."/>
            <person name="Choe H."/>
        </authorList>
    </citation>
    <scope>NUCLEOTIDE SEQUENCE [LARGE SCALE GENOMIC DNA]</scope>
    <source>
        <strain evidence="10 11">KCTC 9944</strain>
    </source>
</reference>
<dbReference type="Proteomes" id="UP000679307">
    <property type="component" value="Chromosome"/>
</dbReference>
<evidence type="ECO:0000256" key="7">
    <source>
        <dbReference type="SAM" id="Phobius"/>
    </source>
</evidence>
<dbReference type="InterPro" id="IPR001054">
    <property type="entry name" value="A/G_cyclase"/>
</dbReference>
<feature type="transmembrane region" description="Helical" evidence="7">
    <location>
        <begin position="88"/>
        <end position="112"/>
    </location>
</feature>
<evidence type="ECO:0000256" key="2">
    <source>
        <dbReference type="ARBA" id="ARBA00005381"/>
    </source>
</evidence>
<dbReference type="PANTHER" id="PTHR43081:SF17">
    <property type="entry name" value="BLL5647 PROTEIN"/>
    <property type="match status" value="1"/>
</dbReference>
<evidence type="ECO:0000313" key="11">
    <source>
        <dbReference type="Proteomes" id="UP000679307"/>
    </source>
</evidence>
<dbReference type="Pfam" id="PF00211">
    <property type="entry name" value="Guanylate_cyc"/>
    <property type="match status" value="1"/>
</dbReference>
<keyword evidence="4 7" id="KW-0812">Transmembrane</keyword>
<evidence type="ECO:0000256" key="1">
    <source>
        <dbReference type="ARBA" id="ARBA00004651"/>
    </source>
</evidence>
<evidence type="ECO:0000256" key="5">
    <source>
        <dbReference type="ARBA" id="ARBA00022989"/>
    </source>
</evidence>
<dbReference type="PROSITE" id="PS50125">
    <property type="entry name" value="GUANYLATE_CYCLASE_2"/>
    <property type="match status" value="1"/>
</dbReference>
<dbReference type="SMART" id="SM00044">
    <property type="entry name" value="CYCc"/>
    <property type="match status" value="1"/>
</dbReference>
<comment type="similarity">
    <text evidence="2">Belongs to the adenylyl cyclase class-3 family.</text>
</comment>
<dbReference type="Pfam" id="PF00672">
    <property type="entry name" value="HAMP"/>
    <property type="match status" value="1"/>
</dbReference>
<dbReference type="EMBL" id="CP075371">
    <property type="protein sequence ID" value="QVT78171.1"/>
    <property type="molecule type" value="Genomic_DNA"/>
</dbReference>
<gene>
    <name evidence="10" type="ORF">ENKNEFLB_00544</name>
</gene>
<evidence type="ECO:0008006" key="12">
    <source>
        <dbReference type="Google" id="ProtNLM"/>
    </source>
</evidence>
<dbReference type="PROSITE" id="PS50885">
    <property type="entry name" value="HAMP"/>
    <property type="match status" value="1"/>
</dbReference>
<protein>
    <recommendedName>
        <fullName evidence="12">Adenylate/guanylate cyclase domain-containing protein</fullName>
    </recommendedName>
</protein>
<dbReference type="SMART" id="SM00304">
    <property type="entry name" value="HAMP"/>
    <property type="match status" value="1"/>
</dbReference>
<keyword evidence="5 7" id="KW-1133">Transmembrane helix</keyword>
<dbReference type="CDD" id="cd07302">
    <property type="entry name" value="CHD"/>
    <property type="match status" value="1"/>
</dbReference>
<keyword evidence="11" id="KW-1185">Reference proteome</keyword>
<keyword evidence="6 7" id="KW-0472">Membrane</keyword>
<feature type="transmembrane region" description="Helical" evidence="7">
    <location>
        <begin position="142"/>
        <end position="164"/>
    </location>
</feature>
<organism evidence="10 11">
    <name type="scientific">Nocardioides aquaticus</name>
    <dbReference type="NCBI Taxonomy" id="160826"/>
    <lineage>
        <taxon>Bacteria</taxon>
        <taxon>Bacillati</taxon>
        <taxon>Actinomycetota</taxon>
        <taxon>Actinomycetes</taxon>
        <taxon>Propionibacteriales</taxon>
        <taxon>Nocardioidaceae</taxon>
        <taxon>Nocardioides</taxon>
    </lineage>
</organism>
<dbReference type="InterPro" id="IPR050697">
    <property type="entry name" value="Adenylyl/Guanylyl_Cyclase_3/4"/>
</dbReference>
<feature type="transmembrane region" description="Helical" evidence="7">
    <location>
        <begin position="222"/>
        <end position="244"/>
    </location>
</feature>
<evidence type="ECO:0000313" key="10">
    <source>
        <dbReference type="EMBL" id="QVT78171.1"/>
    </source>
</evidence>
<feature type="transmembrane region" description="Helical" evidence="7">
    <location>
        <begin position="170"/>
        <end position="191"/>
    </location>
</feature>
<feature type="domain" description="Guanylate cyclase" evidence="8">
    <location>
        <begin position="367"/>
        <end position="491"/>
    </location>
</feature>
<evidence type="ECO:0000256" key="4">
    <source>
        <dbReference type="ARBA" id="ARBA00022692"/>
    </source>
</evidence>
<dbReference type="PANTHER" id="PTHR43081">
    <property type="entry name" value="ADENYLATE CYCLASE, TERMINAL-DIFFERENTIATION SPECIFIC-RELATED"/>
    <property type="match status" value="1"/>
</dbReference>
<evidence type="ECO:0000256" key="3">
    <source>
        <dbReference type="ARBA" id="ARBA00022475"/>
    </source>
</evidence>
<dbReference type="CDD" id="cd06225">
    <property type="entry name" value="HAMP"/>
    <property type="match status" value="1"/>
</dbReference>
<evidence type="ECO:0000259" key="8">
    <source>
        <dbReference type="PROSITE" id="PS50125"/>
    </source>
</evidence>
<keyword evidence="3" id="KW-1003">Cell membrane</keyword>
<evidence type="ECO:0000259" key="9">
    <source>
        <dbReference type="PROSITE" id="PS50885"/>
    </source>
</evidence>
<comment type="subcellular location">
    <subcellularLocation>
        <location evidence="1">Cell membrane</location>
        <topology evidence="1">Multi-pass membrane protein</topology>
    </subcellularLocation>
</comment>
<sequence>MGNTAVRLRPAPVGRYPAAMPTSPQGVGSTAFESVLLGPTDQSPRRLRWRVQVLLTSMLLATHLIGAAVVVVLSVLVLPSTPLSDASVVGLAIAVPVYVVVAVVVGGTAATVRGLRALRWSSQGRAPSEQERRTALRLPWQLTLVQAAMWAGALGVFSLLSLLLQPERALTTALTIAIAGLVVSAVAFLLSEFGLRPIAARALTGELLQDGRGLVGVRRRMVVFWLIGTAAPLMGVFLAAVIFLADGALGGEDLGPTRFAWIVLALAGVVLGVGLLVTLLTTRAVVGPITSVRQALLRVGEGDLDTEITVYDGTELGLLQAGFNQMVRGLREREELRDVFGRHVGREVADAAAAGSVELGGQSRAVTVLFVDLVGSTSFATERDADEVVGTLNRFFAVVVEEVGRERGLVNKFMGDAVLAVFGAPVDHEDHPGAGLRAGRRIAARLAEEVGEIRAGIGIATGTAFAGNVGDEQRYEYTVIGDSVNCAARLCDLAKDPPPGTAEAVGSSLLLAAMSTVAAAAGDEAGHWRAAGSTVLRGRSEETELAALAAPVSAAR</sequence>
<name>A0ABX8ECJ9_9ACTN</name>
<feature type="transmembrane region" description="Helical" evidence="7">
    <location>
        <begin position="53"/>
        <end position="76"/>
    </location>
</feature>
<proteinExistence type="inferred from homology"/>
<accession>A0ABX8ECJ9</accession>
<feature type="transmembrane region" description="Helical" evidence="7">
    <location>
        <begin position="259"/>
        <end position="280"/>
    </location>
</feature>
<evidence type="ECO:0000256" key="6">
    <source>
        <dbReference type="ARBA" id="ARBA00023136"/>
    </source>
</evidence>
<feature type="domain" description="HAMP" evidence="9">
    <location>
        <begin position="283"/>
        <end position="335"/>
    </location>
</feature>